<dbReference type="AlphaFoldDB" id="A0A2B7X2T0"/>
<dbReference type="Proteomes" id="UP000223968">
    <property type="component" value="Unassembled WGS sequence"/>
</dbReference>
<feature type="domain" description="ChlI/MoxR AAA lid" evidence="3">
    <location>
        <begin position="280"/>
        <end position="338"/>
    </location>
</feature>
<accession>A0A2B7X2T0</accession>
<name>A0A2B7X2T0_9EURO</name>
<sequence>MEYSSLYNRLEDLSDLEVVVLLCLIAREHCIIDTERDALDDLENELILIAENIFGLSHATFNCSPETTLEEFSNAVLTHDSERPDFERLSSLTSYETKRSADRQSSRYGRASLDKSSSRVRTATLDDRKVVYFVIAKNFDQVPDLVQIQALELIRTKRIYTRTAFHGAPKTFIFIPLVTSKPRGLSSSFNGHLNDHILMSYYHDPHDGFVNLEESSGWFSDDQGSMSSIVRKPSPGLHKEVDQSYIIREELIDILRQFGDNVTLSTDINCYLQNIVIFLRINRGVAGGISVASTRHFQLLTRCLAALQRIDYVSPSLIALAARRVYRHRISVAEPAGDRSLMYGSTLKAVDLVLADATPEMIIEEVLAEVEAPL</sequence>
<dbReference type="PANTHER" id="PTHR11603">
    <property type="entry name" value="AAA FAMILY ATPASE"/>
    <property type="match status" value="1"/>
</dbReference>
<comment type="pathway">
    <text evidence="2">Porphyrin-containing compound metabolism.</text>
</comment>
<evidence type="ECO:0000313" key="4">
    <source>
        <dbReference type="EMBL" id="PGH03235.1"/>
    </source>
</evidence>
<evidence type="ECO:0000256" key="2">
    <source>
        <dbReference type="ARBA" id="ARBA00023444"/>
    </source>
</evidence>
<evidence type="ECO:0000313" key="5">
    <source>
        <dbReference type="Proteomes" id="UP000223968"/>
    </source>
</evidence>
<dbReference type="GO" id="GO:0016851">
    <property type="term" value="F:magnesium chelatase activity"/>
    <property type="evidence" value="ECO:0007669"/>
    <property type="project" value="UniProtKB-EC"/>
</dbReference>
<dbReference type="OrthoDB" id="5582146at2759"/>
<evidence type="ECO:0000256" key="1">
    <source>
        <dbReference type="ARBA" id="ARBA00012825"/>
    </source>
</evidence>
<dbReference type="PANTHER" id="PTHR11603:SF132">
    <property type="entry name" value="C2H2-TYPE DOMAIN-CONTAINING PROTEIN"/>
    <property type="match status" value="1"/>
</dbReference>
<dbReference type="InterPro" id="IPR052041">
    <property type="entry name" value="Nucleic_acid_metab_PIN/TRAM"/>
</dbReference>
<proteinExistence type="predicted"/>
<dbReference type="EMBL" id="PDNB01000150">
    <property type="protein sequence ID" value="PGH03235.1"/>
    <property type="molecule type" value="Genomic_DNA"/>
</dbReference>
<protein>
    <recommendedName>
        <fullName evidence="1">magnesium chelatase</fullName>
        <ecNumber evidence="1">6.6.1.1</ecNumber>
    </recommendedName>
</protein>
<dbReference type="InterPro" id="IPR041628">
    <property type="entry name" value="ChlI/MoxR_AAA_lid"/>
</dbReference>
<organism evidence="4 5">
    <name type="scientific">Helicocarpus griseus UAMH5409</name>
    <dbReference type="NCBI Taxonomy" id="1447875"/>
    <lineage>
        <taxon>Eukaryota</taxon>
        <taxon>Fungi</taxon>
        <taxon>Dikarya</taxon>
        <taxon>Ascomycota</taxon>
        <taxon>Pezizomycotina</taxon>
        <taxon>Eurotiomycetes</taxon>
        <taxon>Eurotiomycetidae</taxon>
        <taxon>Onygenales</taxon>
        <taxon>Ajellomycetaceae</taxon>
        <taxon>Helicocarpus</taxon>
    </lineage>
</organism>
<dbReference type="EC" id="6.6.1.1" evidence="1"/>
<reference evidence="4 5" key="1">
    <citation type="submission" date="2017-10" db="EMBL/GenBank/DDBJ databases">
        <title>Comparative genomics in systemic dimorphic fungi from Ajellomycetaceae.</title>
        <authorList>
            <person name="Munoz J.F."/>
            <person name="Mcewen J.G."/>
            <person name="Clay O.K."/>
            <person name="Cuomo C.A."/>
        </authorList>
    </citation>
    <scope>NUCLEOTIDE SEQUENCE [LARGE SCALE GENOMIC DNA]</scope>
    <source>
        <strain evidence="4 5">UAMH5409</strain>
    </source>
</reference>
<gene>
    <name evidence="4" type="ORF">AJ79_07430</name>
</gene>
<comment type="caution">
    <text evidence="4">The sequence shown here is derived from an EMBL/GenBank/DDBJ whole genome shotgun (WGS) entry which is preliminary data.</text>
</comment>
<evidence type="ECO:0000259" key="3">
    <source>
        <dbReference type="Pfam" id="PF17863"/>
    </source>
</evidence>
<keyword evidence="5" id="KW-1185">Reference proteome</keyword>
<dbReference type="Pfam" id="PF17863">
    <property type="entry name" value="AAA_lid_2"/>
    <property type="match status" value="1"/>
</dbReference>
<dbReference type="Gene3D" id="1.10.8.80">
    <property type="entry name" value="Magnesium chelatase subunit I, C-Terminal domain"/>
    <property type="match status" value="1"/>
</dbReference>